<accession>A0A2T7CU11</accession>
<protein>
    <submittedName>
        <fullName evidence="1">Uncharacterized protein</fullName>
    </submittedName>
</protein>
<sequence>MIKEEIRGRRRVEEKEELPPYVFSGSYTTTKYTNKQDVGLLSSGRSDLGPSDELRAAVIAGSSGRLQRRSEGCGGGSTAW</sequence>
<dbReference type="Gramene" id="PUZ46837">
    <property type="protein sequence ID" value="PUZ46837"/>
    <property type="gene ID" value="GQ55_7G114500"/>
</dbReference>
<name>A0A2T7CU11_9POAL</name>
<evidence type="ECO:0000313" key="1">
    <source>
        <dbReference type="EMBL" id="PUZ46837.1"/>
    </source>
</evidence>
<organism evidence="1 2">
    <name type="scientific">Panicum hallii var. hallii</name>
    <dbReference type="NCBI Taxonomy" id="1504633"/>
    <lineage>
        <taxon>Eukaryota</taxon>
        <taxon>Viridiplantae</taxon>
        <taxon>Streptophyta</taxon>
        <taxon>Embryophyta</taxon>
        <taxon>Tracheophyta</taxon>
        <taxon>Spermatophyta</taxon>
        <taxon>Magnoliopsida</taxon>
        <taxon>Liliopsida</taxon>
        <taxon>Poales</taxon>
        <taxon>Poaceae</taxon>
        <taxon>PACMAD clade</taxon>
        <taxon>Panicoideae</taxon>
        <taxon>Panicodae</taxon>
        <taxon>Paniceae</taxon>
        <taxon>Panicinae</taxon>
        <taxon>Panicum</taxon>
        <taxon>Panicum sect. Panicum</taxon>
    </lineage>
</organism>
<keyword evidence="2" id="KW-1185">Reference proteome</keyword>
<gene>
    <name evidence="1" type="ORF">GQ55_7G114500</name>
</gene>
<dbReference type="AlphaFoldDB" id="A0A2T7CU11"/>
<evidence type="ECO:0000313" key="2">
    <source>
        <dbReference type="Proteomes" id="UP000244336"/>
    </source>
</evidence>
<dbReference type="EMBL" id="CM009755">
    <property type="protein sequence ID" value="PUZ46837.1"/>
    <property type="molecule type" value="Genomic_DNA"/>
</dbReference>
<proteinExistence type="predicted"/>
<reference evidence="1 2" key="1">
    <citation type="submission" date="2018-04" db="EMBL/GenBank/DDBJ databases">
        <title>WGS assembly of Panicum hallii var. hallii HAL2.</title>
        <authorList>
            <person name="Lovell J."/>
            <person name="Jenkins J."/>
            <person name="Lowry D."/>
            <person name="Mamidi S."/>
            <person name="Sreedasyam A."/>
            <person name="Weng X."/>
            <person name="Barry K."/>
            <person name="Bonette J."/>
            <person name="Campitelli B."/>
            <person name="Daum C."/>
            <person name="Gordon S."/>
            <person name="Gould B."/>
            <person name="Lipzen A."/>
            <person name="MacQueen A."/>
            <person name="Palacio-Mejia J."/>
            <person name="Plott C."/>
            <person name="Shakirov E."/>
            <person name="Shu S."/>
            <person name="Yoshinaga Y."/>
            <person name="Zane M."/>
            <person name="Rokhsar D."/>
            <person name="Grimwood J."/>
            <person name="Schmutz J."/>
            <person name="Juenger T."/>
        </authorList>
    </citation>
    <scope>NUCLEOTIDE SEQUENCE [LARGE SCALE GENOMIC DNA]</scope>
    <source>
        <strain evidence="2">cv. HAL2</strain>
    </source>
</reference>
<dbReference type="Proteomes" id="UP000244336">
    <property type="component" value="Chromosome 7"/>
</dbReference>